<dbReference type="Gene3D" id="3.40.50.150">
    <property type="entry name" value="Vaccinia Virus protein VP39"/>
    <property type="match status" value="1"/>
</dbReference>
<dbReference type="InterPro" id="IPR006342">
    <property type="entry name" value="FkbM_mtfrase"/>
</dbReference>
<dbReference type="EMBL" id="CACSIM010000006">
    <property type="protein sequence ID" value="CAA0118155.1"/>
    <property type="molecule type" value="Genomic_DNA"/>
</dbReference>
<evidence type="ECO:0000259" key="1">
    <source>
        <dbReference type="Pfam" id="PF05050"/>
    </source>
</evidence>
<dbReference type="AlphaFoldDB" id="A0A5S9QRW7"/>
<dbReference type="Pfam" id="PF05050">
    <property type="entry name" value="Methyltransf_21"/>
    <property type="match status" value="1"/>
</dbReference>
<name>A0A5S9QRW7_9GAMM</name>
<dbReference type="InterPro" id="IPR052514">
    <property type="entry name" value="SAM-dependent_MTase"/>
</dbReference>
<evidence type="ECO:0000313" key="5">
    <source>
        <dbReference type="Proteomes" id="UP000435877"/>
    </source>
</evidence>
<sequence length="286" mass="31508">MDASATVVSTITSTNSDMKYALKLPTSLSQAQPLFMRVHPDGDQHVSAQIREQGTWEAYESELMCRILSPGDCVVDVGANIGYYSVLAAAAIGHEGHVFAFEPEPANFALLENNIALNGIETATAINAGLAAENSASTLFLSETNWGDHQIYSRGECRKSIPIELLKGDDFFKDKISRFDLIKIDTQGAEFQVLSGLEATLRASLPNVHIMIEFWPFGLKKAGDHGHQLLDLLASLNLPFWTIDHIGRTLHPCQESELRDWVDALDANPSDEGFFNLLLSTQEFEL</sequence>
<dbReference type="PANTHER" id="PTHR34203">
    <property type="entry name" value="METHYLTRANSFERASE, FKBM FAMILY PROTEIN"/>
    <property type="match status" value="1"/>
</dbReference>
<dbReference type="InterPro" id="IPR029063">
    <property type="entry name" value="SAM-dependent_MTases_sf"/>
</dbReference>
<evidence type="ECO:0000313" key="2">
    <source>
        <dbReference type="EMBL" id="CAA0110488.1"/>
    </source>
</evidence>
<dbReference type="PANTHER" id="PTHR34203:SF15">
    <property type="entry name" value="SLL1173 PROTEIN"/>
    <property type="match status" value="1"/>
</dbReference>
<protein>
    <recommendedName>
        <fullName evidence="1">Methyltransferase FkbM domain-containing protein</fullName>
    </recommendedName>
</protein>
<evidence type="ECO:0000313" key="4">
    <source>
        <dbReference type="EMBL" id="CAA0122152.1"/>
    </source>
</evidence>
<accession>A0A5S9QRW7</accession>
<evidence type="ECO:0000313" key="3">
    <source>
        <dbReference type="EMBL" id="CAA0118155.1"/>
    </source>
</evidence>
<feature type="domain" description="Methyltransferase FkbM" evidence="1">
    <location>
        <begin position="76"/>
        <end position="234"/>
    </location>
</feature>
<reference evidence="5 6" key="1">
    <citation type="submission" date="2019-11" db="EMBL/GenBank/DDBJ databases">
        <authorList>
            <person name="Holert J."/>
        </authorList>
    </citation>
    <scope>NUCLEOTIDE SEQUENCE [LARGE SCALE GENOMIC DNA]</scope>
    <source>
        <strain evidence="4">BC3_2A</strain>
        <strain evidence="2">SB11_1A</strain>
    </source>
</reference>
<dbReference type="EMBL" id="CACSIM010000008">
    <property type="protein sequence ID" value="CAA0122152.1"/>
    <property type="molecule type" value="Genomic_DNA"/>
</dbReference>
<gene>
    <name evidence="2" type="ORF">IHBHHGIJ_03204</name>
    <name evidence="3" type="ORF">KFEGEMFD_03417</name>
    <name evidence="4" type="ORF">KFEGEMFD_03949</name>
</gene>
<evidence type="ECO:0000313" key="6">
    <source>
        <dbReference type="Proteomes" id="UP000439591"/>
    </source>
</evidence>
<dbReference type="NCBIfam" id="TIGR01444">
    <property type="entry name" value="fkbM_fam"/>
    <property type="match status" value="1"/>
</dbReference>
<dbReference type="Proteomes" id="UP000435877">
    <property type="component" value="Unassembled WGS sequence"/>
</dbReference>
<organism evidence="4 6">
    <name type="scientific">Zhongshania aliphaticivorans</name>
    <dbReference type="NCBI Taxonomy" id="1470434"/>
    <lineage>
        <taxon>Bacteria</taxon>
        <taxon>Pseudomonadati</taxon>
        <taxon>Pseudomonadota</taxon>
        <taxon>Gammaproteobacteria</taxon>
        <taxon>Cellvibrionales</taxon>
        <taxon>Spongiibacteraceae</taxon>
        <taxon>Zhongshania</taxon>
    </lineage>
</organism>
<dbReference type="Proteomes" id="UP000439591">
    <property type="component" value="Unassembled WGS sequence"/>
</dbReference>
<proteinExistence type="predicted"/>
<dbReference type="EMBL" id="CACSIK010000003">
    <property type="protein sequence ID" value="CAA0110488.1"/>
    <property type="molecule type" value="Genomic_DNA"/>
</dbReference>
<dbReference type="SUPFAM" id="SSF53335">
    <property type="entry name" value="S-adenosyl-L-methionine-dependent methyltransferases"/>
    <property type="match status" value="1"/>
</dbReference>
<keyword evidence="5" id="KW-1185">Reference proteome</keyword>